<dbReference type="InterPro" id="IPR005025">
    <property type="entry name" value="FMN_Rdtase-like_dom"/>
</dbReference>
<name>A0A929BD07_9PSEU</name>
<dbReference type="Pfam" id="PF03358">
    <property type="entry name" value="FMN_red"/>
    <property type="match status" value="1"/>
</dbReference>
<proteinExistence type="predicted"/>
<dbReference type="PANTHER" id="PTHR43408:SF2">
    <property type="entry name" value="FMN REDUCTASE (NADPH)"/>
    <property type="match status" value="1"/>
</dbReference>
<evidence type="ECO:0000313" key="6">
    <source>
        <dbReference type="Proteomes" id="UP000598360"/>
    </source>
</evidence>
<dbReference type="PANTHER" id="PTHR43408">
    <property type="entry name" value="FMN REDUCTASE (NADPH)"/>
    <property type="match status" value="1"/>
</dbReference>
<dbReference type="RefSeq" id="WP_193930432.1">
    <property type="nucleotide sequence ID" value="NZ_JADEYC010000046.1"/>
</dbReference>
<evidence type="ECO:0000259" key="4">
    <source>
        <dbReference type="Pfam" id="PF03358"/>
    </source>
</evidence>
<sequence length="205" mass="21425">MTDRRLVVVSAGLSRPSSTRLLADQLSTAAVRELAERGAQAEVEVVELREHAKEIANNLVTGFPGAELRAVLDSVAAADGLIAVTPVFQASYSGLFKSFFDVLDGEALIGTPALLGATGGSPRHSLVLEHAMRPMFGYLRSVVVPTAVYAAAEDWGGGGAGRALSERVDRAAAEFAPLVAARESAPVADGFDDPVPFEQLMASYG</sequence>
<protein>
    <submittedName>
        <fullName evidence="5">FMN reductase</fullName>
    </submittedName>
</protein>
<dbReference type="NCBIfam" id="TIGR04037">
    <property type="entry name" value="LLM_duo_CE1759"/>
    <property type="match status" value="1"/>
</dbReference>
<dbReference type="InterPro" id="IPR051814">
    <property type="entry name" value="NAD(P)H-dep_FMN_reductase"/>
</dbReference>
<keyword evidence="6" id="KW-1185">Reference proteome</keyword>
<evidence type="ECO:0000256" key="2">
    <source>
        <dbReference type="ARBA" id="ARBA00022643"/>
    </source>
</evidence>
<organism evidence="5 6">
    <name type="scientific">Saccharopolyspora montiporae</name>
    <dbReference type="NCBI Taxonomy" id="2781240"/>
    <lineage>
        <taxon>Bacteria</taxon>
        <taxon>Bacillati</taxon>
        <taxon>Actinomycetota</taxon>
        <taxon>Actinomycetes</taxon>
        <taxon>Pseudonocardiales</taxon>
        <taxon>Pseudonocardiaceae</taxon>
        <taxon>Saccharopolyspora</taxon>
    </lineage>
</organism>
<feature type="domain" description="NADPH-dependent FMN reductase-like" evidence="4">
    <location>
        <begin position="5"/>
        <end position="155"/>
    </location>
</feature>
<dbReference type="EMBL" id="JADEYC010000046">
    <property type="protein sequence ID" value="MBE9376576.1"/>
    <property type="molecule type" value="Genomic_DNA"/>
</dbReference>
<dbReference type="GO" id="GO:0016491">
    <property type="term" value="F:oxidoreductase activity"/>
    <property type="evidence" value="ECO:0007669"/>
    <property type="project" value="UniProtKB-KW"/>
</dbReference>
<dbReference type="Proteomes" id="UP000598360">
    <property type="component" value="Unassembled WGS sequence"/>
</dbReference>
<evidence type="ECO:0000256" key="1">
    <source>
        <dbReference type="ARBA" id="ARBA00022630"/>
    </source>
</evidence>
<evidence type="ECO:0000256" key="3">
    <source>
        <dbReference type="ARBA" id="ARBA00023002"/>
    </source>
</evidence>
<comment type="caution">
    <text evidence="5">The sequence shown here is derived from an EMBL/GenBank/DDBJ whole genome shotgun (WGS) entry which is preliminary data.</text>
</comment>
<keyword evidence="2" id="KW-0288">FMN</keyword>
<evidence type="ECO:0000313" key="5">
    <source>
        <dbReference type="EMBL" id="MBE9376576.1"/>
    </source>
</evidence>
<dbReference type="Gene3D" id="3.40.50.360">
    <property type="match status" value="1"/>
</dbReference>
<dbReference type="InterPro" id="IPR029039">
    <property type="entry name" value="Flavoprotein-like_sf"/>
</dbReference>
<dbReference type="SUPFAM" id="SSF52218">
    <property type="entry name" value="Flavoproteins"/>
    <property type="match status" value="1"/>
</dbReference>
<keyword evidence="3" id="KW-0560">Oxidoreductase</keyword>
<gene>
    <name evidence="5" type="ORF">IQ251_19170</name>
</gene>
<keyword evidence="1" id="KW-0285">Flavoprotein</keyword>
<dbReference type="InterPro" id="IPR023932">
    <property type="entry name" value="CE1759_FMN_reduct"/>
</dbReference>
<dbReference type="AlphaFoldDB" id="A0A929BD07"/>
<accession>A0A929BD07</accession>
<reference evidence="5" key="1">
    <citation type="submission" date="2020-10" db="EMBL/GenBank/DDBJ databases">
        <title>Diversity and distribution of actinomycetes associated with coral in the coast of Hainan.</title>
        <authorList>
            <person name="Li F."/>
        </authorList>
    </citation>
    <scope>NUCLEOTIDE SEQUENCE</scope>
    <source>
        <strain evidence="5">HNM0983</strain>
    </source>
</reference>